<evidence type="ECO:0000313" key="3">
    <source>
        <dbReference type="Proteomes" id="UP000703269"/>
    </source>
</evidence>
<accession>A0A9P3GPJ6</accession>
<keyword evidence="3" id="KW-1185">Reference proteome</keyword>
<feature type="region of interest" description="Disordered" evidence="1">
    <location>
        <begin position="110"/>
        <end position="226"/>
    </location>
</feature>
<organism evidence="2 3">
    <name type="scientific">Phanerochaete sordida</name>
    <dbReference type="NCBI Taxonomy" id="48140"/>
    <lineage>
        <taxon>Eukaryota</taxon>
        <taxon>Fungi</taxon>
        <taxon>Dikarya</taxon>
        <taxon>Basidiomycota</taxon>
        <taxon>Agaricomycotina</taxon>
        <taxon>Agaricomycetes</taxon>
        <taxon>Polyporales</taxon>
        <taxon>Phanerochaetaceae</taxon>
        <taxon>Phanerochaete</taxon>
    </lineage>
</organism>
<dbReference type="EMBL" id="BPQB01000068">
    <property type="protein sequence ID" value="GJE97144.1"/>
    <property type="molecule type" value="Genomic_DNA"/>
</dbReference>
<feature type="compositionally biased region" description="Low complexity" evidence="1">
    <location>
        <begin position="135"/>
        <end position="172"/>
    </location>
</feature>
<proteinExistence type="predicted"/>
<dbReference type="Proteomes" id="UP000703269">
    <property type="component" value="Unassembled WGS sequence"/>
</dbReference>
<evidence type="ECO:0000313" key="2">
    <source>
        <dbReference type="EMBL" id="GJE97144.1"/>
    </source>
</evidence>
<protein>
    <submittedName>
        <fullName evidence="2">Uncharacterized protein</fullName>
    </submittedName>
</protein>
<dbReference type="AlphaFoldDB" id="A0A9P3GPJ6"/>
<comment type="caution">
    <text evidence="2">The sequence shown here is derived from an EMBL/GenBank/DDBJ whole genome shotgun (WGS) entry which is preliminary data.</text>
</comment>
<gene>
    <name evidence="2" type="ORF">PsYK624_133560</name>
</gene>
<sequence length="226" mass="24091">MAAPTSCHSVAQILDVLRTLPLLEDLDLCNTVLVAPSDTYITSEVVHLLRLRRIVLWQTRGHMPSTRAARLLAHLAYPAAAETDIRLLSPAVNFAALAALVSLLSARTQSLCPASAPPPPRPPRTPACRAHRARPSASGASSRPRSRATRAAATPPSARSPSRSSSTSTASANPHEAPPRTRSSATSPRPRSPRASHTSRSTPQGRPRPARLPCTRTRGRSCTPRA</sequence>
<reference evidence="2 3" key="1">
    <citation type="submission" date="2021-08" db="EMBL/GenBank/DDBJ databases">
        <title>Draft Genome Sequence of Phanerochaete sordida strain YK-624.</title>
        <authorList>
            <person name="Mori T."/>
            <person name="Dohra H."/>
            <person name="Suzuki T."/>
            <person name="Kawagishi H."/>
            <person name="Hirai H."/>
        </authorList>
    </citation>
    <scope>NUCLEOTIDE SEQUENCE [LARGE SCALE GENOMIC DNA]</scope>
    <source>
        <strain evidence="2 3">YK-624</strain>
    </source>
</reference>
<name>A0A9P3GPJ6_9APHY</name>
<evidence type="ECO:0000256" key="1">
    <source>
        <dbReference type="SAM" id="MobiDB-lite"/>
    </source>
</evidence>
<feature type="compositionally biased region" description="Low complexity" evidence="1">
    <location>
        <begin position="180"/>
        <end position="203"/>
    </location>
</feature>
<feature type="compositionally biased region" description="Pro residues" evidence="1">
    <location>
        <begin position="115"/>
        <end position="125"/>
    </location>
</feature>